<evidence type="ECO:0000256" key="1">
    <source>
        <dbReference type="SAM" id="Phobius"/>
    </source>
</evidence>
<dbReference type="EMBL" id="BGZK01001629">
    <property type="protein sequence ID" value="GBP83606.1"/>
    <property type="molecule type" value="Genomic_DNA"/>
</dbReference>
<dbReference type="AlphaFoldDB" id="A0A4C1Z4S5"/>
<keyword evidence="1" id="KW-0472">Membrane</keyword>
<comment type="caution">
    <text evidence="2">The sequence shown here is derived from an EMBL/GenBank/DDBJ whole genome shotgun (WGS) entry which is preliminary data.</text>
</comment>
<reference evidence="2 3" key="1">
    <citation type="journal article" date="2019" name="Commun. Biol.">
        <title>The bagworm genome reveals a unique fibroin gene that provides high tensile strength.</title>
        <authorList>
            <person name="Kono N."/>
            <person name="Nakamura H."/>
            <person name="Ohtoshi R."/>
            <person name="Tomita M."/>
            <person name="Numata K."/>
            <person name="Arakawa K."/>
        </authorList>
    </citation>
    <scope>NUCLEOTIDE SEQUENCE [LARGE SCALE GENOMIC DNA]</scope>
</reference>
<feature type="transmembrane region" description="Helical" evidence="1">
    <location>
        <begin position="168"/>
        <end position="194"/>
    </location>
</feature>
<keyword evidence="3" id="KW-1185">Reference proteome</keyword>
<gene>
    <name evidence="2" type="ORF">EVAR_61220_1</name>
</gene>
<name>A0A4C1Z4S5_EUMVA</name>
<proteinExistence type="predicted"/>
<sequence length="201" mass="22305">MKEASKRFFDIAGSHPNALLRAAVDYQPPPPTHFIRHQPKLYLAAADRSRPGRRNGNRPVTVSGDILCRDDTLQESSIGHVTRRRHSHGPSGCARGNFLVGFSLTLPTRTGARVCGIDIFYPLHVASGKQKKKPLMQCKPRRQLSHGRPSLRQAPATLPSARGAGARFLRLGSALVVFALQIPIAILVISRVFYARKWFFH</sequence>
<keyword evidence="1" id="KW-0812">Transmembrane</keyword>
<accession>A0A4C1Z4S5</accession>
<organism evidence="2 3">
    <name type="scientific">Eumeta variegata</name>
    <name type="common">Bagworm moth</name>
    <name type="synonym">Eumeta japonica</name>
    <dbReference type="NCBI Taxonomy" id="151549"/>
    <lineage>
        <taxon>Eukaryota</taxon>
        <taxon>Metazoa</taxon>
        <taxon>Ecdysozoa</taxon>
        <taxon>Arthropoda</taxon>
        <taxon>Hexapoda</taxon>
        <taxon>Insecta</taxon>
        <taxon>Pterygota</taxon>
        <taxon>Neoptera</taxon>
        <taxon>Endopterygota</taxon>
        <taxon>Lepidoptera</taxon>
        <taxon>Glossata</taxon>
        <taxon>Ditrysia</taxon>
        <taxon>Tineoidea</taxon>
        <taxon>Psychidae</taxon>
        <taxon>Oiketicinae</taxon>
        <taxon>Eumeta</taxon>
    </lineage>
</organism>
<dbReference type="OrthoDB" id="8583677at2759"/>
<dbReference type="Proteomes" id="UP000299102">
    <property type="component" value="Unassembled WGS sequence"/>
</dbReference>
<evidence type="ECO:0000313" key="2">
    <source>
        <dbReference type="EMBL" id="GBP83606.1"/>
    </source>
</evidence>
<evidence type="ECO:0000313" key="3">
    <source>
        <dbReference type="Proteomes" id="UP000299102"/>
    </source>
</evidence>
<protein>
    <submittedName>
        <fullName evidence="2">Uncharacterized protein</fullName>
    </submittedName>
</protein>
<keyword evidence="1" id="KW-1133">Transmembrane helix</keyword>